<protein>
    <recommendedName>
        <fullName evidence="1">DNA-directed RNA polymerase III subunit RPC3</fullName>
        <shortName evidence="1">RNA polymerase III subunit C3</shortName>
    </recommendedName>
</protein>
<dbReference type="Pfam" id="PF08221">
    <property type="entry name" value="HTH_9"/>
    <property type="match status" value="1"/>
</dbReference>
<dbReference type="eggNOG" id="ENOG502SF5E">
    <property type="taxonomic scope" value="Eukaryota"/>
</dbReference>
<evidence type="ECO:0000256" key="1">
    <source>
        <dbReference type="RuleBase" id="RU367076"/>
    </source>
</evidence>
<dbReference type="PANTHER" id="PTHR12949">
    <property type="entry name" value="RNA POLYMERASE III DNA DIRECTED -RELATED"/>
    <property type="match status" value="1"/>
</dbReference>
<dbReference type="EMBL" id="AAXT01000003">
    <property type="protein sequence ID" value="EDO06264.1"/>
    <property type="molecule type" value="Genomic_DNA"/>
</dbReference>
<comment type="function">
    <text evidence="1">DNA-dependent RNA polymerase catalyzes the transcription of DNA into RNA using the four ribonucleoside triphosphates as substrates. Specific core component of RNA polymerase III which synthesizes small RNAs, such as 5S rRNA and tRNAs.</text>
</comment>
<dbReference type="Proteomes" id="UP000002173">
    <property type="component" value="Unassembled WGS sequence"/>
</dbReference>
<dbReference type="GO" id="GO:0003697">
    <property type="term" value="F:single-stranded DNA binding"/>
    <property type="evidence" value="ECO:0007669"/>
    <property type="project" value="UniProtKB-UniRule"/>
</dbReference>
<comment type="caution">
    <text evidence="3">The sequence shown here is derived from an EMBL/GenBank/DDBJ whole genome shotgun (WGS) entry which is preliminary data.</text>
</comment>
<dbReference type="STRING" id="5865.A7ATK3"/>
<evidence type="ECO:0000313" key="3">
    <source>
        <dbReference type="EMBL" id="EDO06264.1"/>
    </source>
</evidence>
<dbReference type="RefSeq" id="XP_001609832.1">
    <property type="nucleotide sequence ID" value="XM_001609782.1"/>
</dbReference>
<feature type="domain" description="RNA polymerase III subunit RPC82-related helix-turn-helix" evidence="2">
    <location>
        <begin position="7"/>
        <end position="67"/>
    </location>
</feature>
<dbReference type="GeneID" id="5478061"/>
<dbReference type="InParanoid" id="A7ATK3"/>
<dbReference type="GO" id="GO:0005666">
    <property type="term" value="C:RNA polymerase III complex"/>
    <property type="evidence" value="ECO:0007669"/>
    <property type="project" value="UniProtKB-UniRule"/>
</dbReference>
<reference evidence="3 4" key="1">
    <citation type="journal article" date="2007" name="PLoS Pathog.">
        <title>Genome sequence of Babesia bovis and comparative analysis of apicomplexan hemoprotozoa.</title>
        <authorList>
            <person name="Brayton K.A."/>
            <person name="Lau A.O.T."/>
            <person name="Herndon D.R."/>
            <person name="Hannick L."/>
            <person name="Kappmeyer L.S."/>
            <person name="Berens S.J."/>
            <person name="Bidwell S.L."/>
            <person name="Brown W.C."/>
            <person name="Crabtree J."/>
            <person name="Fadrosh D."/>
            <person name="Feldblum T."/>
            <person name="Forberger H.A."/>
            <person name="Haas B.J."/>
            <person name="Howell J.M."/>
            <person name="Khouri H."/>
            <person name="Koo H."/>
            <person name="Mann D.J."/>
            <person name="Norimine J."/>
            <person name="Paulsen I.T."/>
            <person name="Radune D."/>
            <person name="Ren Q."/>
            <person name="Smith R.K. Jr."/>
            <person name="Suarez C.E."/>
            <person name="White O."/>
            <person name="Wortman J.R."/>
            <person name="Knowles D.P. Jr."/>
            <person name="McElwain T.F."/>
            <person name="Nene V.M."/>
        </authorList>
    </citation>
    <scope>NUCLEOTIDE SEQUENCE [LARGE SCALE GENOMIC DNA]</scope>
    <source>
        <strain evidence="3">T2Bo</strain>
    </source>
</reference>
<dbReference type="InterPro" id="IPR036388">
    <property type="entry name" value="WH-like_DNA-bd_sf"/>
</dbReference>
<proteinExistence type="inferred from homology"/>
<reference evidence="4" key="3">
    <citation type="journal article" date="2021" name="Int. J. Parasitol.">
        <title>Comparative analysis of gene expression between Babesia bovis blood stages and kinetes allowed by improved genome annotation.</title>
        <authorList>
            <person name="Ueti M.W."/>
            <person name="Johnson W.C."/>
            <person name="Kappmeyer L.S."/>
            <person name="Herndon D.R."/>
            <person name="Mousel M.R."/>
            <person name="Reif K.E."/>
            <person name="Taus N.S."/>
            <person name="Ifeonu O.O."/>
            <person name="Silva J.C."/>
            <person name="Suarez C.E."/>
            <person name="Brayton K.A."/>
        </authorList>
    </citation>
    <scope>NUCLEOTIDE SEQUENCE [LARGE SCALE GENOMIC DNA]</scope>
</reference>
<dbReference type="KEGG" id="bbo:BBOV_II003090"/>
<sequence length="488" mass="55186">MYSTEYELVLRLLEYYFGRKVAKVGAALLLRGHVPLQRLMSNSHTDFKNIRNSLIILIHHGFAEYSVQMQPCGGRRTLMPVYTINSNRALMYPLLPFGCLMAKKELGNTCYDVLLLAAKCATISQRRLGEMCTNTLGITSNDFMASIAMLKQAGYLTICESFDHRMTAVEVNIRGHDANDPLAAMNTAIYHVMQGAELTGADGPVLRVNVEFIVNHLLKDEIVSLVCKRVGDMPMVRAIMKVLMDNQEDKWPMPVDHAKLENSVLNVLQKEFNQEAKGEQVVRLLNALNKHPDNLVQYEAVTRSYYLDWEKAKRMLRKKALFGCVRQLCGSKAARVWNLLVSEVDTDNNVMFDAPKVSTRALVSMQTARSILYQLTLHGFAKHHETDGVGVPVTPAAANDRHVLSFSSTIDMTHIQLMKNSFKFASNLLERLEHEKVRIFHSYFVQSSKKDVEGNAYRKKIDTVEAHLFHVTKFLALMQKLCTESGVN</sequence>
<dbReference type="PANTHER" id="PTHR12949:SF0">
    <property type="entry name" value="DNA-DIRECTED RNA POLYMERASE III SUBUNIT RPC3"/>
    <property type="match status" value="1"/>
</dbReference>
<dbReference type="InterPro" id="IPR039748">
    <property type="entry name" value="RPC3"/>
</dbReference>
<comment type="similarity">
    <text evidence="1">Belongs to the eukaryotic RPC3/POLR3C RNA polymerase subunit family.</text>
</comment>
<keyword evidence="1" id="KW-0539">Nucleus</keyword>
<dbReference type="InterPro" id="IPR013197">
    <property type="entry name" value="RNA_pol_III_RPC82-rel_HTH"/>
</dbReference>
<dbReference type="OMA" id="THQVSEN"/>
<organism evidence="3 4">
    <name type="scientific">Babesia bovis</name>
    <dbReference type="NCBI Taxonomy" id="5865"/>
    <lineage>
        <taxon>Eukaryota</taxon>
        <taxon>Sar</taxon>
        <taxon>Alveolata</taxon>
        <taxon>Apicomplexa</taxon>
        <taxon>Aconoidasida</taxon>
        <taxon>Piroplasmida</taxon>
        <taxon>Babesiidae</taxon>
        <taxon>Babesia</taxon>
    </lineage>
</organism>
<accession>A7ATK3</accession>
<keyword evidence="1" id="KW-0240">DNA-directed RNA polymerase</keyword>
<evidence type="ECO:0000259" key="2">
    <source>
        <dbReference type="Pfam" id="PF08221"/>
    </source>
</evidence>
<comment type="subunit">
    <text evidence="1">Component of the RNA polymerase III (Pol III) complex consisting of 17 subunits.</text>
</comment>
<gene>
    <name evidence="3" type="ORF">BBOV_II003090</name>
</gene>
<keyword evidence="1" id="KW-0804">Transcription</keyword>
<keyword evidence="4" id="KW-1185">Reference proteome</keyword>
<dbReference type="VEuPathDB" id="PiroplasmaDB:BBOV_II003090"/>
<evidence type="ECO:0000313" key="4">
    <source>
        <dbReference type="Proteomes" id="UP000002173"/>
    </source>
</evidence>
<dbReference type="AlphaFoldDB" id="A7ATK3"/>
<comment type="subcellular location">
    <subcellularLocation>
        <location evidence="1">Nucleus</location>
    </subcellularLocation>
</comment>
<dbReference type="Gene3D" id="1.10.10.10">
    <property type="entry name" value="Winged helix-like DNA-binding domain superfamily/Winged helix DNA-binding domain"/>
    <property type="match status" value="2"/>
</dbReference>
<name>A7ATK3_BABBO</name>
<reference evidence="4" key="2">
    <citation type="journal article" date="2020" name="Data Brief">
        <title>Transcriptome dataset of Babesia bovis life stages within vertebrate and invertebrate hosts.</title>
        <authorList>
            <person name="Ueti M.W."/>
            <person name="Johnson W.C."/>
            <person name="Kappmeyer L.S."/>
            <person name="Herndon D.R."/>
            <person name="Mousel M.R."/>
            <person name="Reif K.E."/>
            <person name="Taus N.S."/>
            <person name="Ifeonu O.O."/>
            <person name="Silva J.C."/>
            <person name="Suarez C.E."/>
            <person name="Brayton K.A."/>
        </authorList>
    </citation>
    <scope>NUCLEOTIDE SEQUENCE [LARGE SCALE GENOMIC DNA]</scope>
</reference>